<dbReference type="InterPro" id="IPR055178">
    <property type="entry name" value="RsdA/BaiN/AoA(So)-like_dom"/>
</dbReference>
<feature type="domain" description="RsdA/BaiN/AoA(So)-like insert" evidence="5">
    <location>
        <begin position="194"/>
        <end position="333"/>
    </location>
</feature>
<dbReference type="PANTHER" id="PTHR42887">
    <property type="entry name" value="OS12G0638800 PROTEIN"/>
    <property type="match status" value="1"/>
</dbReference>
<dbReference type="Pfam" id="PF03486">
    <property type="entry name" value="HI0933_like"/>
    <property type="match status" value="1"/>
</dbReference>
<dbReference type="InterPro" id="IPR023166">
    <property type="entry name" value="BaiN-like_dom_sf"/>
</dbReference>
<dbReference type="Gene3D" id="2.40.30.10">
    <property type="entry name" value="Translation factors"/>
    <property type="match status" value="1"/>
</dbReference>
<dbReference type="SUPFAM" id="SSF160996">
    <property type="entry name" value="HI0933 insert domain-like"/>
    <property type="match status" value="1"/>
</dbReference>
<comment type="cofactor">
    <cofactor evidence="1">
        <name>FAD</name>
        <dbReference type="ChEBI" id="CHEBI:57692"/>
    </cofactor>
</comment>
<dbReference type="InterPro" id="IPR036188">
    <property type="entry name" value="FAD/NAD-bd_sf"/>
</dbReference>
<dbReference type="STRING" id="588602.SAMN04487991_2295"/>
<dbReference type="PANTHER" id="PTHR42887:SF1">
    <property type="entry name" value="BLR3961 PROTEIN"/>
    <property type="match status" value="1"/>
</dbReference>
<evidence type="ECO:0000256" key="2">
    <source>
        <dbReference type="ARBA" id="ARBA00022630"/>
    </source>
</evidence>
<evidence type="ECO:0000256" key="1">
    <source>
        <dbReference type="ARBA" id="ARBA00001974"/>
    </source>
</evidence>
<dbReference type="NCBIfam" id="TIGR03862">
    <property type="entry name" value="flavo_PP4765"/>
    <property type="match status" value="1"/>
</dbReference>
<dbReference type="Gene3D" id="1.10.8.260">
    <property type="entry name" value="HI0933 insert domain-like"/>
    <property type="match status" value="1"/>
</dbReference>
<keyword evidence="3" id="KW-0274">FAD</keyword>
<dbReference type="Pfam" id="PF22780">
    <property type="entry name" value="HI0933_like_1st"/>
    <property type="match status" value="1"/>
</dbReference>
<proteinExistence type="predicted"/>
<evidence type="ECO:0000313" key="7">
    <source>
        <dbReference type="Proteomes" id="UP000199630"/>
    </source>
</evidence>
<dbReference type="EMBL" id="FORH01000004">
    <property type="protein sequence ID" value="SFJ52522.1"/>
    <property type="molecule type" value="Genomic_DNA"/>
</dbReference>
<dbReference type="NCBIfam" id="TIGR00275">
    <property type="entry name" value="aminoacetone oxidase family FAD-binding enzyme"/>
    <property type="match status" value="1"/>
</dbReference>
<name>A0A1I3S370_9RHOB</name>
<dbReference type="AlphaFoldDB" id="A0A1I3S370"/>
<evidence type="ECO:0000259" key="5">
    <source>
        <dbReference type="Pfam" id="PF22780"/>
    </source>
</evidence>
<reference evidence="7" key="1">
    <citation type="submission" date="2016-10" db="EMBL/GenBank/DDBJ databases">
        <authorList>
            <person name="Varghese N."/>
            <person name="Submissions S."/>
        </authorList>
    </citation>
    <scope>NUCLEOTIDE SEQUENCE [LARGE SCALE GENOMIC DNA]</scope>
    <source>
        <strain evidence="7">DSM 26471</strain>
    </source>
</reference>
<evidence type="ECO:0000256" key="3">
    <source>
        <dbReference type="ARBA" id="ARBA00022827"/>
    </source>
</evidence>
<dbReference type="Proteomes" id="UP000199630">
    <property type="component" value="Unassembled WGS sequence"/>
</dbReference>
<dbReference type="Gene3D" id="3.50.50.60">
    <property type="entry name" value="FAD/NAD(P)-binding domain"/>
    <property type="match status" value="1"/>
</dbReference>
<protein>
    <recommendedName>
        <fullName evidence="8">TIGR03862 family flavoprotein</fullName>
    </recommendedName>
</protein>
<feature type="domain" description="RsdA/BaiN/AoA(So)-like Rossmann fold-like" evidence="4">
    <location>
        <begin position="9"/>
        <end position="385"/>
    </location>
</feature>
<evidence type="ECO:0008006" key="8">
    <source>
        <dbReference type="Google" id="ProtNLM"/>
    </source>
</evidence>
<dbReference type="InterPro" id="IPR022460">
    <property type="entry name" value="Flavoprotein_PP4765"/>
</dbReference>
<keyword evidence="2" id="KW-0285">Flavoprotein</keyword>
<keyword evidence="7" id="KW-1185">Reference proteome</keyword>
<evidence type="ECO:0000259" key="4">
    <source>
        <dbReference type="Pfam" id="PF03486"/>
    </source>
</evidence>
<dbReference type="InterPro" id="IPR004792">
    <property type="entry name" value="BaiN-like"/>
</dbReference>
<accession>A0A1I3S370</accession>
<sequence length="392" mass="41986">MSTEIEAIEVLIVGAGPAGLMAADILSAAGHHVVIAEAKPSPARKFLMAGKSGLNLTKSEPMERFLAAYAPIPETLRDALEGFGPEEVIAWAEALGQEMFTGSSGRVFPKAMKASPLLRNWLARLSAQGVELRRNWRMISADATIGFETPKGVKQLKPRLTIFALGGASWARLGSNGDWVELLSPLLDVAPFAPSNVAVSIDWSSHMTRHFGTPVKGIHVTAGAYESRGECVISARGLEGGGIYAVSRGLREGAPLLIDLLPDWSEGRVKQTLIQRKSKETLSKFLKRAFRLPPEKLALLMEFAGPQSKDLARSLKALEITGAELRPMDEAISTAGGVRFEALTGDLEAKARPGWFFAGEMLDWDAPTGGYLLTACLATGRLAAEGALRSLA</sequence>
<organism evidence="6 7">
    <name type="scientific">Celeribacter neptunius</name>
    <dbReference type="NCBI Taxonomy" id="588602"/>
    <lineage>
        <taxon>Bacteria</taxon>
        <taxon>Pseudomonadati</taxon>
        <taxon>Pseudomonadota</taxon>
        <taxon>Alphaproteobacteria</taxon>
        <taxon>Rhodobacterales</taxon>
        <taxon>Roseobacteraceae</taxon>
        <taxon>Celeribacter</taxon>
    </lineage>
</organism>
<evidence type="ECO:0000313" key="6">
    <source>
        <dbReference type="EMBL" id="SFJ52522.1"/>
    </source>
</evidence>
<dbReference type="InterPro" id="IPR057661">
    <property type="entry name" value="RsdA/BaiN/AoA(So)_Rossmann"/>
</dbReference>
<dbReference type="SUPFAM" id="SSF51905">
    <property type="entry name" value="FAD/NAD(P)-binding domain"/>
    <property type="match status" value="1"/>
</dbReference>
<dbReference type="RefSeq" id="WP_281245307.1">
    <property type="nucleotide sequence ID" value="NZ_FORH01000004.1"/>
</dbReference>
<gene>
    <name evidence="6" type="ORF">SAMN04487991_2295</name>
</gene>